<evidence type="ECO:0000256" key="1">
    <source>
        <dbReference type="SAM" id="MobiDB-lite"/>
    </source>
</evidence>
<dbReference type="AlphaFoldDB" id="A0A7E5A0N8"/>
<sequence>MDKLKSSLKSNVNRLKTIANELSKENVDVPVENRKEINEFIRRYYKNKTEHFTNKFRGKFAEIEHVNGHLASFSKASEQIQIDVKELQECVNDANCVLREISGDNNEKQKLDTVDNDVKPVLVKPLEPAAKKFRLADGTIFEPRNGCITWGTQSAPDSVNETKEVQIRGKMDAALALTKLDGHVTDIGVIRCYISKGICDTGNQTELTADCPSCTKTRFIRQNARSIQIQTDASEIDGENEAFVQPGVKPDVVESEVQADSQTNFAEPTVEDEVQTISQPATPHPSVKTDYASILTELGNFFSTSEEASTSVATTSIDRQPPSVEVIEVVENGAKTALKNDSAIHVVNSYTELQSQPVETPRATTTVTQTPVITSLNSVVPNGTIMASSQNRLPAPFIYTPPQPRPPPPPYQQMAKPSQYASMMQQFPLFPSGHGSLPPPYRQPTCQPSQQPTPNICMPCAANSRLSRPSDSRKLAKTPTSRQQMLQQQSPMQNNMNHNFTQSMQPRPHYVQSVYSQMPQQPMFQQQYWPPNSTNVSMNTNNVHQNWQFNI</sequence>
<reference evidence="3" key="2">
    <citation type="submission" date="2020-10" db="UniProtKB">
        <authorList>
            <consortium name="WormBaseParasite"/>
        </authorList>
    </citation>
    <scope>IDENTIFICATION</scope>
</reference>
<feature type="region of interest" description="Disordered" evidence="1">
    <location>
        <begin position="463"/>
        <end position="496"/>
    </location>
</feature>
<feature type="compositionally biased region" description="Low complexity" evidence="1">
    <location>
        <begin position="483"/>
        <end position="496"/>
    </location>
</feature>
<accession>A0A7E5A0N8</accession>
<name>A0A7E5A0N8_PANRE</name>
<proteinExistence type="predicted"/>
<protein>
    <submittedName>
        <fullName evidence="3">Caprin-1_dimer domain-containing protein</fullName>
    </submittedName>
</protein>
<reference evidence="2" key="1">
    <citation type="journal article" date="2013" name="Genetics">
        <title>The draft genome and transcriptome of Panagrellus redivivus are shaped by the harsh demands of a free-living lifestyle.</title>
        <authorList>
            <person name="Srinivasan J."/>
            <person name="Dillman A.R."/>
            <person name="Macchietto M.G."/>
            <person name="Heikkinen L."/>
            <person name="Lakso M."/>
            <person name="Fracchia K.M."/>
            <person name="Antoshechkin I."/>
            <person name="Mortazavi A."/>
            <person name="Wong G."/>
            <person name="Sternberg P.W."/>
        </authorList>
    </citation>
    <scope>NUCLEOTIDE SEQUENCE [LARGE SCALE GENOMIC DNA]</scope>
    <source>
        <strain evidence="2">MT8872</strain>
    </source>
</reference>
<organism evidence="2 3">
    <name type="scientific">Panagrellus redivivus</name>
    <name type="common">Microworm</name>
    <dbReference type="NCBI Taxonomy" id="6233"/>
    <lineage>
        <taxon>Eukaryota</taxon>
        <taxon>Metazoa</taxon>
        <taxon>Ecdysozoa</taxon>
        <taxon>Nematoda</taxon>
        <taxon>Chromadorea</taxon>
        <taxon>Rhabditida</taxon>
        <taxon>Tylenchina</taxon>
        <taxon>Panagrolaimomorpha</taxon>
        <taxon>Panagrolaimoidea</taxon>
        <taxon>Panagrolaimidae</taxon>
        <taxon>Panagrellus</taxon>
    </lineage>
</organism>
<evidence type="ECO:0000313" key="2">
    <source>
        <dbReference type="Proteomes" id="UP000492821"/>
    </source>
</evidence>
<evidence type="ECO:0000313" key="3">
    <source>
        <dbReference type="WBParaSite" id="Pan_g665.t1"/>
    </source>
</evidence>
<dbReference type="WBParaSite" id="Pan_g665.t1">
    <property type="protein sequence ID" value="Pan_g665.t1"/>
    <property type="gene ID" value="Pan_g665"/>
</dbReference>
<dbReference type="Proteomes" id="UP000492821">
    <property type="component" value="Unassembled WGS sequence"/>
</dbReference>
<keyword evidence="2" id="KW-1185">Reference proteome</keyword>